<evidence type="ECO:0000313" key="1">
    <source>
        <dbReference type="EMBL" id="JAH38782.1"/>
    </source>
</evidence>
<dbReference type="EMBL" id="GBXM01069795">
    <property type="protein sequence ID" value="JAH38782.1"/>
    <property type="molecule type" value="Transcribed_RNA"/>
</dbReference>
<proteinExistence type="predicted"/>
<organism evidence="1">
    <name type="scientific">Anguilla anguilla</name>
    <name type="common">European freshwater eel</name>
    <name type="synonym">Muraena anguilla</name>
    <dbReference type="NCBI Taxonomy" id="7936"/>
    <lineage>
        <taxon>Eukaryota</taxon>
        <taxon>Metazoa</taxon>
        <taxon>Chordata</taxon>
        <taxon>Craniata</taxon>
        <taxon>Vertebrata</taxon>
        <taxon>Euteleostomi</taxon>
        <taxon>Actinopterygii</taxon>
        <taxon>Neopterygii</taxon>
        <taxon>Teleostei</taxon>
        <taxon>Anguilliformes</taxon>
        <taxon>Anguillidae</taxon>
        <taxon>Anguilla</taxon>
    </lineage>
</organism>
<reference evidence="1" key="2">
    <citation type="journal article" date="2015" name="Fish Shellfish Immunol.">
        <title>Early steps in the European eel (Anguilla anguilla)-Vibrio vulnificus interaction in the gills: Role of the RtxA13 toxin.</title>
        <authorList>
            <person name="Callol A."/>
            <person name="Pajuelo D."/>
            <person name="Ebbesson L."/>
            <person name="Teles M."/>
            <person name="MacKenzie S."/>
            <person name="Amaro C."/>
        </authorList>
    </citation>
    <scope>NUCLEOTIDE SEQUENCE</scope>
</reference>
<reference evidence="1" key="1">
    <citation type="submission" date="2014-11" db="EMBL/GenBank/DDBJ databases">
        <authorList>
            <person name="Amaro Gonzalez C."/>
        </authorList>
    </citation>
    <scope>NUCLEOTIDE SEQUENCE</scope>
</reference>
<name>A0A0E9SC23_ANGAN</name>
<protein>
    <submittedName>
        <fullName evidence="1">Uncharacterized protein</fullName>
    </submittedName>
</protein>
<dbReference type="AlphaFoldDB" id="A0A0E9SC23"/>
<sequence>MAVPHLEICKSNLNPLNYKPSSPYQFYVFGFECEELLF</sequence>
<accession>A0A0E9SC23</accession>